<proteinExistence type="predicted"/>
<feature type="compositionally biased region" description="Basic and acidic residues" evidence="1">
    <location>
        <begin position="15"/>
        <end position="25"/>
    </location>
</feature>
<feature type="compositionally biased region" description="Low complexity" evidence="1">
    <location>
        <begin position="161"/>
        <end position="174"/>
    </location>
</feature>
<accession>A0ABD3R6X5</accession>
<feature type="region of interest" description="Disordered" evidence="1">
    <location>
        <begin position="257"/>
        <end position="309"/>
    </location>
</feature>
<feature type="compositionally biased region" description="Low complexity" evidence="1">
    <location>
        <begin position="140"/>
        <end position="154"/>
    </location>
</feature>
<gene>
    <name evidence="2" type="ORF">ACHAXA_003834</name>
</gene>
<dbReference type="AlphaFoldDB" id="A0ABD3R6X5"/>
<evidence type="ECO:0000313" key="3">
    <source>
        <dbReference type="Proteomes" id="UP001530377"/>
    </source>
</evidence>
<dbReference type="EMBL" id="JALLPB020000511">
    <property type="protein sequence ID" value="KAL3808427.1"/>
    <property type="molecule type" value="Genomic_DNA"/>
</dbReference>
<feature type="region of interest" description="Disordered" evidence="1">
    <location>
        <begin position="15"/>
        <end position="34"/>
    </location>
</feature>
<organism evidence="2 3">
    <name type="scientific">Cyclostephanos tholiformis</name>
    <dbReference type="NCBI Taxonomy" id="382380"/>
    <lineage>
        <taxon>Eukaryota</taxon>
        <taxon>Sar</taxon>
        <taxon>Stramenopiles</taxon>
        <taxon>Ochrophyta</taxon>
        <taxon>Bacillariophyta</taxon>
        <taxon>Coscinodiscophyceae</taxon>
        <taxon>Thalassiosirophycidae</taxon>
        <taxon>Stephanodiscales</taxon>
        <taxon>Stephanodiscaceae</taxon>
        <taxon>Cyclostephanos</taxon>
    </lineage>
</organism>
<evidence type="ECO:0000313" key="2">
    <source>
        <dbReference type="EMBL" id="KAL3808427.1"/>
    </source>
</evidence>
<comment type="caution">
    <text evidence="2">The sequence shown here is derived from an EMBL/GenBank/DDBJ whole genome shotgun (WGS) entry which is preliminary data.</text>
</comment>
<feature type="region of interest" description="Disordered" evidence="1">
    <location>
        <begin position="113"/>
        <end position="202"/>
    </location>
</feature>
<name>A0ABD3R6X5_9STRA</name>
<reference evidence="2 3" key="1">
    <citation type="submission" date="2024-10" db="EMBL/GenBank/DDBJ databases">
        <title>Updated reference genomes for cyclostephanoid diatoms.</title>
        <authorList>
            <person name="Roberts W.R."/>
            <person name="Alverson A.J."/>
        </authorList>
    </citation>
    <scope>NUCLEOTIDE SEQUENCE [LARGE SCALE GENOMIC DNA]</scope>
    <source>
        <strain evidence="2 3">AJA228-03</strain>
    </source>
</reference>
<evidence type="ECO:0000256" key="1">
    <source>
        <dbReference type="SAM" id="MobiDB-lite"/>
    </source>
</evidence>
<sequence>MPPPLIQVVVPDITGEDRGGVHHPDAVSSDASPAVSDHVVIVPSSEAGGGDGDEGDDTTVLSLSSDTSATSLASDISDGVTTGRRGVGGSIVVPILVPPLPIAILDVAGRPRSASLVGPTRAPPSSLHRRVSPFPRPMMGDDVVVATAAAGDSSSSRRRTTSNTTRSTSSSSSSYRNAHRAAMGTSIIPPRRRRRTSSFGPLGAVDVDYDVVGDLAGMAAHAIEISIVGAGDGDGAGIDVVDGTDDDDDGIVRRDEAAVASSSVPGGGRRDGGGGAAVARPGEAQASDVVVVPRPPPPPERAPRDAPRRAGLRPLARVHPPPQPLTFPIHDDAYRRHVVVGGGGGRRFADGGSCKQRPSHRKLRRWDNDNFVGLHVRSMSDDIDDDHRDSGYWTEYQMPNYPRGYVSEFSRLIADSSVAGVEVRERFARGEVATTTTSTIVRGATMERAVSERYRELGIIIIPPPPSTDHDAVVGSGLYRALSPRLRSVLSRSCAVAAGDDHGSDGSRGTVAAFEGYLVSLALSGFGGMGHPSGRAGVEPNVDDNDNINSTNNGGYPPLQSREVYDMFGRVLARPPRIVVRSRTAMSRMERPSDRTLPASLVPAVHFHFATDDNYDGGGCGGGDGNGKGGNAGRTRRSSAFHRILLHSVCQFHGLVSSSSIVYTDKRGVGDNRKKNRRRGGGDMVAEKVVTVQAGVLLAPALKLLDHVH</sequence>
<protein>
    <submittedName>
        <fullName evidence="2">Uncharacterized protein</fullName>
    </submittedName>
</protein>
<keyword evidence="3" id="KW-1185">Reference proteome</keyword>
<dbReference type="Proteomes" id="UP001530377">
    <property type="component" value="Unassembled WGS sequence"/>
</dbReference>